<feature type="compositionally biased region" description="Polar residues" evidence="1">
    <location>
        <begin position="301"/>
        <end position="311"/>
    </location>
</feature>
<dbReference type="SUPFAM" id="SSF53335">
    <property type="entry name" value="S-adenosyl-L-methionine-dependent methyltransferases"/>
    <property type="match status" value="1"/>
</dbReference>
<protein>
    <recommendedName>
        <fullName evidence="4">Methyltransferase type 11 domain-containing protein</fullName>
    </recommendedName>
</protein>
<reference evidence="2 3" key="1">
    <citation type="journal article" date="2020" name="Fungal Divers.">
        <title>Resolving the Mortierellaceae phylogeny through synthesis of multi-gene phylogenetics and phylogenomics.</title>
        <authorList>
            <person name="Vandepol N."/>
            <person name="Liber J."/>
            <person name="Desiro A."/>
            <person name="Na H."/>
            <person name="Kennedy M."/>
            <person name="Barry K."/>
            <person name="Grigoriev I.V."/>
            <person name="Miller A.N."/>
            <person name="O'Donnell K."/>
            <person name="Stajich J.E."/>
            <person name="Bonito G."/>
        </authorList>
    </citation>
    <scope>NUCLEOTIDE SEQUENCE [LARGE SCALE GENOMIC DNA]</scope>
    <source>
        <strain evidence="2 3">AD045</strain>
    </source>
</reference>
<feature type="compositionally biased region" description="Low complexity" evidence="1">
    <location>
        <begin position="637"/>
        <end position="659"/>
    </location>
</feature>
<feature type="region of interest" description="Disordered" evidence="1">
    <location>
        <begin position="1525"/>
        <end position="1609"/>
    </location>
</feature>
<evidence type="ECO:0000256" key="1">
    <source>
        <dbReference type="SAM" id="MobiDB-lite"/>
    </source>
</evidence>
<feature type="region of interest" description="Disordered" evidence="1">
    <location>
        <begin position="1426"/>
        <end position="1466"/>
    </location>
</feature>
<dbReference type="EMBL" id="JAAAIM010000268">
    <property type="protein sequence ID" value="KAG0290901.1"/>
    <property type="molecule type" value="Genomic_DNA"/>
</dbReference>
<feature type="region of interest" description="Disordered" evidence="1">
    <location>
        <begin position="332"/>
        <end position="430"/>
    </location>
</feature>
<name>A0ABQ7K4D0_9FUNG</name>
<feature type="compositionally biased region" description="Acidic residues" evidence="1">
    <location>
        <begin position="1560"/>
        <end position="1569"/>
    </location>
</feature>
<comment type="caution">
    <text evidence="2">The sequence shown here is derived from an EMBL/GenBank/DDBJ whole genome shotgun (WGS) entry which is preliminary data.</text>
</comment>
<dbReference type="Gene3D" id="3.40.50.150">
    <property type="entry name" value="Vaccinia Virus protein VP39"/>
    <property type="match status" value="1"/>
</dbReference>
<feature type="region of interest" description="Disordered" evidence="1">
    <location>
        <begin position="1"/>
        <end position="92"/>
    </location>
</feature>
<dbReference type="Proteomes" id="UP001194696">
    <property type="component" value="Unassembled WGS sequence"/>
</dbReference>
<dbReference type="PANTHER" id="PTHR43591">
    <property type="entry name" value="METHYLTRANSFERASE"/>
    <property type="match status" value="1"/>
</dbReference>
<feature type="region of interest" description="Disordered" evidence="1">
    <location>
        <begin position="105"/>
        <end position="195"/>
    </location>
</feature>
<feature type="compositionally biased region" description="Low complexity" evidence="1">
    <location>
        <begin position="391"/>
        <end position="407"/>
    </location>
</feature>
<accession>A0ABQ7K4D0</accession>
<feature type="region of interest" description="Disordered" evidence="1">
    <location>
        <begin position="615"/>
        <end position="659"/>
    </location>
</feature>
<sequence length="1631" mass="174625">MGSAPSKIKKKNRNSTQSLSRKSKKKSTNNNNNSPTLATATPAPGCRPRALSEASVVPQVPPHWGSGGSSSTTPNNNNNNNNKNIHDLSYLNQKELPALEESVHYSPMNNYDNKDLYQGQGHVKSTTSSAAHTDGQVSARNSSENVTPQANSTTKPRTYSSGLPSFSLLKGRKSNPTPRRRQDTEPYYPHNKPFEISSPIIESKVTMGAGNYSRDPSFGSLSTEQPVPPRRNPRRSLDANQHQQQTNAYIEPPKPSTGAYKAPVPSIPTSSSPSAQQPQQQRQSFDSHAAGQSYPPPPGSTALTSSFQDQPSLWKETTLRNANNAAAASLVSATAAEGRKIEPTGGEISRSESIHSQNSRASSLYSNSGYTNANKNMNKDKNKPISGSTFASTLSPSPSNASQSSFTQKKHGQRSSKTYVAHPDGPAESSRLNTNQIRLYLQGQQHETSFASASASENASTLSLPGSRYLGDNSSCRSTHTDRNASEISLAGSPISGMATGINTPSLAAGIPTPSGRRSQSSSPRHSTSSSVLHQKPISSPLASPVDASGTTAATTREPPVSPRHPAHTLSTRTANSSARESLSSVSTANYHWMDGQDVESGVQDAISRDSILMLFPSPTTTDPSSQGDKNTPAPSPTTAPTTTTTTTTSPTVPARPAAAESGEPIFNMEQMAQQSLEQQAQQHALLKYFFKGNYHAPLNKDELGSVLDVGCGAGLWMRDMAIEFPLTEIHGVDAVVPIRKRRPRVPPNAVTPNTGSPNLTPFASNHSSLQSSTPNGSSLSLGASTKLPPAMLDSMPSNCFFHKADTTRGLPFPDNTFDFCRVRLILWGYNLNSFPDLLTELVRVTKKSGWIEFVDMDPCIKKANETGTRINEWIKTGLIHGNLDPDLVRSLPKFLREYCDATMDAAAAETLSESQRDSQYRTGSIILPTEPYGLDQLSVSKISLPFGPWGGKVGELWQKCFTTFLQELEPLIMDATLSGLVMDQYHRQFQQEMQRRFTEAAAASEESEGSDPSKKERVTSLDQRLCTHLAWSNLIDQLIKDATISSDSLTNPASKATPYSHANFLSSVKEVRSYNNFYIAYAQKVDIVELKQQFLLSQLEQEILSPNLNMASVSTFPSLGAAAAYNRAVNNLQKFESAVATGGSVPVAVSAVKSNVSVEGDANREPVDQQSDASHIMANTLPSFISSDTGQGEKVKGLQNEEEGEVGMMAPTARKMNRYGLVASLTQDALENFNQQASDNGGDSNQDPAVAVAVATPPTPTSVAALSIRSNSRSSNRNGGTTPSGLAIAETIQSNGGMISPQVQSATLVAVDGDTDQQQQEQEQQEHQQDYFSHMPFQPESHQPSVYHQQQYHHHYQQQMDTVKRKNSLISTVVAPTLTEGGEGEGGGGSGILAPSALAATTTIVASVVPVVGVEGIGVSATKMTAHSEEDEDAHAKTLQKKAPDIEDSLAPGDNGDGGGDLDEDWEEEGSEILIALQPLDDIQDPGDPEPDIKVEPGALPEAANERGGEDTIEIINQVHDPCPAEPVIKPVHEGDVDADADVESLLESPLGHLTPVEGGDDDSEEDDKGGGKDHNDDEVVFVMMAPPGHSVPDPGHDPGPVPVPAPVSVPEVPLLSMSSEEAARVPLPE</sequence>
<feature type="compositionally biased region" description="Polar residues" evidence="1">
    <location>
        <begin position="569"/>
        <end position="583"/>
    </location>
</feature>
<feature type="compositionally biased region" description="Basic and acidic residues" evidence="1">
    <location>
        <begin position="1570"/>
        <end position="1579"/>
    </location>
</feature>
<keyword evidence="3" id="KW-1185">Reference proteome</keyword>
<organism evidence="2 3">
    <name type="scientific">Linnemannia gamsii</name>
    <dbReference type="NCBI Taxonomy" id="64522"/>
    <lineage>
        <taxon>Eukaryota</taxon>
        <taxon>Fungi</taxon>
        <taxon>Fungi incertae sedis</taxon>
        <taxon>Mucoromycota</taxon>
        <taxon>Mortierellomycotina</taxon>
        <taxon>Mortierellomycetes</taxon>
        <taxon>Mortierellales</taxon>
        <taxon>Mortierellaceae</taxon>
        <taxon>Linnemannia</taxon>
    </lineage>
</organism>
<feature type="compositionally biased region" description="Pro residues" evidence="1">
    <location>
        <begin position="1599"/>
        <end position="1609"/>
    </location>
</feature>
<feature type="region of interest" description="Disordered" evidence="1">
    <location>
        <begin position="208"/>
        <end position="320"/>
    </location>
</feature>
<feature type="region of interest" description="Disordered" evidence="1">
    <location>
        <begin position="744"/>
        <end position="781"/>
    </location>
</feature>
<feature type="compositionally biased region" description="Polar residues" evidence="1">
    <location>
        <begin position="123"/>
        <end position="164"/>
    </location>
</feature>
<feature type="compositionally biased region" description="Low complexity" evidence="1">
    <location>
        <begin position="28"/>
        <end position="44"/>
    </location>
</feature>
<dbReference type="InterPro" id="IPR029063">
    <property type="entry name" value="SAM-dependent_MTases_sf"/>
</dbReference>
<feature type="compositionally biased region" description="Polar residues" evidence="1">
    <location>
        <begin position="238"/>
        <end position="248"/>
    </location>
</feature>
<evidence type="ECO:0008006" key="4">
    <source>
        <dbReference type="Google" id="ProtNLM"/>
    </source>
</evidence>
<feature type="compositionally biased region" description="Polar residues" evidence="1">
    <location>
        <begin position="751"/>
        <end position="781"/>
    </location>
</feature>
<gene>
    <name evidence="2" type="ORF">BGZ96_005659</name>
</gene>
<evidence type="ECO:0000313" key="3">
    <source>
        <dbReference type="Proteomes" id="UP001194696"/>
    </source>
</evidence>
<feature type="region of interest" description="Disordered" evidence="1">
    <location>
        <begin position="461"/>
        <end position="583"/>
    </location>
</feature>
<feature type="region of interest" description="Disordered" evidence="1">
    <location>
        <begin position="997"/>
        <end position="1018"/>
    </location>
</feature>
<dbReference type="PANTHER" id="PTHR43591:SF24">
    <property type="entry name" value="2-METHOXY-6-POLYPRENYL-1,4-BENZOQUINOL METHYLASE, MITOCHONDRIAL"/>
    <property type="match status" value="1"/>
</dbReference>
<evidence type="ECO:0000313" key="2">
    <source>
        <dbReference type="EMBL" id="KAG0290901.1"/>
    </source>
</evidence>
<proteinExistence type="predicted"/>
<feature type="compositionally biased region" description="Low complexity" evidence="1">
    <location>
        <begin position="512"/>
        <end position="531"/>
    </location>
</feature>
<feature type="region of interest" description="Disordered" evidence="1">
    <location>
        <begin position="1184"/>
        <end position="1204"/>
    </location>
</feature>
<feature type="compositionally biased region" description="Polar residues" evidence="1">
    <location>
        <begin position="618"/>
        <end position="630"/>
    </location>
</feature>
<feature type="compositionally biased region" description="Low complexity" evidence="1">
    <location>
        <begin position="263"/>
        <end position="284"/>
    </location>
</feature>
<feature type="compositionally biased region" description="Polar residues" evidence="1">
    <location>
        <begin position="354"/>
        <end position="371"/>
    </location>
</feature>